<evidence type="ECO:0000256" key="3">
    <source>
        <dbReference type="ARBA" id="ARBA00022692"/>
    </source>
</evidence>
<evidence type="ECO:0000256" key="6">
    <source>
        <dbReference type="SAM" id="MobiDB-lite"/>
    </source>
</evidence>
<evidence type="ECO:0000256" key="5">
    <source>
        <dbReference type="ARBA" id="ARBA00023136"/>
    </source>
</evidence>
<dbReference type="AlphaFoldDB" id="A0AAV2HP02"/>
<evidence type="ECO:0000313" key="8">
    <source>
        <dbReference type="Proteomes" id="UP001497497"/>
    </source>
</evidence>
<dbReference type="Pfam" id="PF15475">
    <property type="entry name" value="UPF0444"/>
    <property type="match status" value="1"/>
</dbReference>
<evidence type="ECO:0000256" key="2">
    <source>
        <dbReference type="ARBA" id="ARBA00008411"/>
    </source>
</evidence>
<keyword evidence="8" id="KW-1185">Reference proteome</keyword>
<sequence>MASIGDAAVSRKSYSSSDKKSDEKPEVTQPAGGFLWRMSSGLFNTATGAVGYGVGGVKWVAGKTIDVGSAVAHKTMDAGAVVASKLPLPSVSVPFVTKKDKKE</sequence>
<reference evidence="7 8" key="1">
    <citation type="submission" date="2024-04" db="EMBL/GenBank/DDBJ databases">
        <authorList>
            <consortium name="Genoscope - CEA"/>
            <person name="William W."/>
        </authorList>
    </citation>
    <scope>NUCLEOTIDE SEQUENCE [LARGE SCALE GENOMIC DNA]</scope>
</reference>
<evidence type="ECO:0000256" key="1">
    <source>
        <dbReference type="ARBA" id="ARBA00004141"/>
    </source>
</evidence>
<name>A0AAV2HP02_LYMST</name>
<protein>
    <submittedName>
        <fullName evidence="7">Uncharacterized protein</fullName>
    </submittedName>
</protein>
<evidence type="ECO:0000313" key="7">
    <source>
        <dbReference type="EMBL" id="CAL1535775.1"/>
    </source>
</evidence>
<comment type="caution">
    <text evidence="7">The sequence shown here is derived from an EMBL/GenBank/DDBJ whole genome shotgun (WGS) entry which is preliminary data.</text>
</comment>
<feature type="region of interest" description="Disordered" evidence="6">
    <location>
        <begin position="1"/>
        <end position="30"/>
    </location>
</feature>
<keyword evidence="3" id="KW-0812">Transmembrane</keyword>
<proteinExistence type="inferred from homology"/>
<dbReference type="PANTHER" id="PTHR31443">
    <property type="match status" value="1"/>
</dbReference>
<comment type="subcellular location">
    <subcellularLocation>
        <location evidence="1">Membrane</location>
        <topology evidence="1">Multi-pass membrane protein</topology>
    </subcellularLocation>
</comment>
<evidence type="ECO:0000256" key="4">
    <source>
        <dbReference type="ARBA" id="ARBA00022989"/>
    </source>
</evidence>
<dbReference type="InterPro" id="IPR028153">
    <property type="entry name" value="UPF0444"/>
</dbReference>
<organism evidence="7 8">
    <name type="scientific">Lymnaea stagnalis</name>
    <name type="common">Great pond snail</name>
    <name type="synonym">Helix stagnalis</name>
    <dbReference type="NCBI Taxonomy" id="6523"/>
    <lineage>
        <taxon>Eukaryota</taxon>
        <taxon>Metazoa</taxon>
        <taxon>Spiralia</taxon>
        <taxon>Lophotrochozoa</taxon>
        <taxon>Mollusca</taxon>
        <taxon>Gastropoda</taxon>
        <taxon>Heterobranchia</taxon>
        <taxon>Euthyneura</taxon>
        <taxon>Panpulmonata</taxon>
        <taxon>Hygrophila</taxon>
        <taxon>Lymnaeoidea</taxon>
        <taxon>Lymnaeidae</taxon>
        <taxon>Lymnaea</taxon>
    </lineage>
</organism>
<keyword evidence="4" id="KW-1133">Transmembrane helix</keyword>
<feature type="compositionally biased region" description="Basic and acidic residues" evidence="6">
    <location>
        <begin position="17"/>
        <end position="26"/>
    </location>
</feature>
<dbReference type="EMBL" id="CAXITT010000210">
    <property type="protein sequence ID" value="CAL1535775.1"/>
    <property type="molecule type" value="Genomic_DNA"/>
</dbReference>
<gene>
    <name evidence="7" type="ORF">GSLYS_00009735001</name>
</gene>
<accession>A0AAV2HP02</accession>
<dbReference type="GO" id="GO:0016020">
    <property type="term" value="C:membrane"/>
    <property type="evidence" value="ECO:0007669"/>
    <property type="project" value="UniProtKB-SubCell"/>
</dbReference>
<keyword evidence="5" id="KW-0472">Membrane</keyword>
<dbReference type="Proteomes" id="UP001497497">
    <property type="component" value="Unassembled WGS sequence"/>
</dbReference>
<comment type="similarity">
    <text evidence="2">Belongs to the TMEM263 family.</text>
</comment>